<evidence type="ECO:0000256" key="3">
    <source>
        <dbReference type="ARBA" id="ARBA00022989"/>
    </source>
</evidence>
<dbReference type="GO" id="GO:0022857">
    <property type="term" value="F:transmembrane transporter activity"/>
    <property type="evidence" value="ECO:0007669"/>
    <property type="project" value="InterPro"/>
</dbReference>
<evidence type="ECO:0000313" key="9">
    <source>
        <dbReference type="Proteomes" id="UP000567795"/>
    </source>
</evidence>
<comment type="caution">
    <text evidence="8">The sequence shown here is derived from an EMBL/GenBank/DDBJ whole genome shotgun (WGS) entry which is preliminary data.</text>
</comment>
<evidence type="ECO:0000256" key="1">
    <source>
        <dbReference type="ARBA" id="ARBA00004651"/>
    </source>
</evidence>
<dbReference type="GO" id="GO:0005886">
    <property type="term" value="C:plasma membrane"/>
    <property type="evidence" value="ECO:0007669"/>
    <property type="project" value="UniProtKB-SubCell"/>
</dbReference>
<proteinExistence type="predicted"/>
<feature type="transmembrane region" description="Helical" evidence="6">
    <location>
        <begin position="312"/>
        <end position="332"/>
    </location>
</feature>
<feature type="transmembrane region" description="Helical" evidence="6">
    <location>
        <begin position="82"/>
        <end position="104"/>
    </location>
</feature>
<dbReference type="InterPro" id="IPR020846">
    <property type="entry name" value="MFS_dom"/>
</dbReference>
<reference evidence="8 9" key="1">
    <citation type="submission" date="2020-07" db="EMBL/GenBank/DDBJ databases">
        <title>Sequencing the genomes of 1000 actinobacteria strains.</title>
        <authorList>
            <person name="Klenk H.-P."/>
        </authorList>
    </citation>
    <scope>NUCLEOTIDE SEQUENCE [LARGE SCALE GENOMIC DNA]</scope>
    <source>
        <strain evidence="8 9">DSM 42178</strain>
    </source>
</reference>
<accession>A0A852ZRT3</accession>
<dbReference type="AlphaFoldDB" id="A0A852ZRT3"/>
<feature type="transmembrane region" description="Helical" evidence="6">
    <location>
        <begin position="344"/>
        <end position="361"/>
    </location>
</feature>
<comment type="subcellular location">
    <subcellularLocation>
        <location evidence="1">Cell membrane</location>
        <topology evidence="1">Multi-pass membrane protein</topology>
    </subcellularLocation>
</comment>
<feature type="transmembrane region" description="Helical" evidence="6">
    <location>
        <begin position="367"/>
        <end position="389"/>
    </location>
</feature>
<dbReference type="PANTHER" id="PTHR23542">
    <property type="match status" value="1"/>
</dbReference>
<dbReference type="Gene3D" id="1.20.1250.20">
    <property type="entry name" value="MFS general substrate transporter like domains"/>
    <property type="match status" value="1"/>
</dbReference>
<organism evidence="8 9">
    <name type="scientific">Allostreptomyces psammosilenae</name>
    <dbReference type="NCBI Taxonomy" id="1892865"/>
    <lineage>
        <taxon>Bacteria</taxon>
        <taxon>Bacillati</taxon>
        <taxon>Actinomycetota</taxon>
        <taxon>Actinomycetes</taxon>
        <taxon>Kitasatosporales</taxon>
        <taxon>Streptomycetaceae</taxon>
        <taxon>Allostreptomyces</taxon>
    </lineage>
</organism>
<keyword evidence="3 6" id="KW-1133">Transmembrane helix</keyword>
<evidence type="ECO:0000256" key="5">
    <source>
        <dbReference type="SAM" id="MobiDB-lite"/>
    </source>
</evidence>
<keyword evidence="9" id="KW-1185">Reference proteome</keyword>
<dbReference type="Proteomes" id="UP000567795">
    <property type="component" value="Unassembled WGS sequence"/>
</dbReference>
<feature type="transmembrane region" description="Helical" evidence="6">
    <location>
        <begin position="110"/>
        <end position="131"/>
    </location>
</feature>
<keyword evidence="2 6" id="KW-0812">Transmembrane</keyword>
<dbReference type="EMBL" id="JACBZD010000001">
    <property type="protein sequence ID" value="NYI03990.1"/>
    <property type="molecule type" value="Genomic_DNA"/>
</dbReference>
<dbReference type="InterPro" id="IPR036259">
    <property type="entry name" value="MFS_trans_sf"/>
</dbReference>
<dbReference type="PANTHER" id="PTHR23542:SF1">
    <property type="entry name" value="MAJOR FACILITATOR SUPERFAMILY (MFS) PROFILE DOMAIN-CONTAINING PROTEIN"/>
    <property type="match status" value="1"/>
</dbReference>
<keyword evidence="4 6" id="KW-0472">Membrane</keyword>
<gene>
    <name evidence="8" type="ORF">FHU37_000933</name>
</gene>
<dbReference type="PROSITE" id="PS50850">
    <property type="entry name" value="MFS"/>
    <property type="match status" value="1"/>
</dbReference>
<feature type="region of interest" description="Disordered" evidence="5">
    <location>
        <begin position="1"/>
        <end position="64"/>
    </location>
</feature>
<evidence type="ECO:0000313" key="8">
    <source>
        <dbReference type="EMBL" id="NYI03990.1"/>
    </source>
</evidence>
<sequence>MTRPGALGAGVAARRGAGGKAATPAKVALAKGAPAKGAPAKGARAKGAATAPRPPQDQDTAPTPEGLAGYVAVARAPHALRLLGGTLTGRLPTAMAALAIVLLIRADGGGYTLAGALSAVYGVGCAIGQPVLGRIVDRRGQTVVMTAAATVSAVGFAVLAVVGADPLWLAVVATAVAGLATPPLEAGLRALWPDVLRGDQRAVHTAYSLDAAAQEVMFTCGPLLVIAAGALVSPSAAVFVTGLIGLAGTLMVVTAAPSRAWRGTPHTGHWLGPLRVGHLRLLFGALLFVGMALGSINVTAVAWAEERGAGDWSGVVLAALALGALIGGLAYGARSWTGDADRRLRILVGLLAIGYLPLAIAPGPVGMTLLAVVGGLFLAPVIACSFVVVDRWAPPGTVTEAFSWVVTAFGVGTALGSAVSGPVGDALGVGPAYLVAAASGTVALLVLLVGGRGSQRAAGVRTEVGPSLPVAGKEGERA</sequence>
<protein>
    <submittedName>
        <fullName evidence="8">MFS family permease</fullName>
    </submittedName>
</protein>
<dbReference type="SUPFAM" id="SSF103473">
    <property type="entry name" value="MFS general substrate transporter"/>
    <property type="match status" value="1"/>
</dbReference>
<dbReference type="InterPro" id="IPR011701">
    <property type="entry name" value="MFS"/>
</dbReference>
<dbReference type="Pfam" id="PF07690">
    <property type="entry name" value="MFS_1"/>
    <property type="match status" value="1"/>
</dbReference>
<feature type="transmembrane region" description="Helical" evidence="6">
    <location>
        <begin position="401"/>
        <end position="420"/>
    </location>
</feature>
<evidence type="ECO:0000256" key="6">
    <source>
        <dbReference type="SAM" id="Phobius"/>
    </source>
</evidence>
<feature type="domain" description="Major facilitator superfamily (MFS) profile" evidence="7">
    <location>
        <begin position="278"/>
        <end position="478"/>
    </location>
</feature>
<name>A0A852ZRT3_9ACTN</name>
<feature type="transmembrane region" description="Helical" evidence="6">
    <location>
        <begin position="279"/>
        <end position="300"/>
    </location>
</feature>
<feature type="transmembrane region" description="Helical" evidence="6">
    <location>
        <begin position="432"/>
        <end position="451"/>
    </location>
</feature>
<evidence type="ECO:0000259" key="7">
    <source>
        <dbReference type="PROSITE" id="PS50850"/>
    </source>
</evidence>
<evidence type="ECO:0000256" key="2">
    <source>
        <dbReference type="ARBA" id="ARBA00022692"/>
    </source>
</evidence>
<evidence type="ECO:0000256" key="4">
    <source>
        <dbReference type="ARBA" id="ARBA00023136"/>
    </source>
</evidence>
<feature type="compositionally biased region" description="Low complexity" evidence="5">
    <location>
        <begin position="1"/>
        <end position="51"/>
    </location>
</feature>
<feature type="transmembrane region" description="Helical" evidence="6">
    <location>
        <begin position="143"/>
        <end position="162"/>
    </location>
</feature>